<evidence type="ECO:0000259" key="7">
    <source>
        <dbReference type="PROSITE" id="PS51880"/>
    </source>
</evidence>
<keyword evidence="5" id="KW-0175">Coiled coil</keyword>
<dbReference type="Gene3D" id="1.10.3210.10">
    <property type="entry name" value="Hypothetical protein af1432"/>
    <property type="match status" value="1"/>
</dbReference>
<dbReference type="Pfam" id="PF13291">
    <property type="entry name" value="ACT_4"/>
    <property type="match status" value="1"/>
</dbReference>
<dbReference type="CDD" id="cd00077">
    <property type="entry name" value="HDc"/>
    <property type="match status" value="1"/>
</dbReference>
<evidence type="ECO:0000259" key="6">
    <source>
        <dbReference type="PROSITE" id="PS51831"/>
    </source>
</evidence>
<dbReference type="InterPro" id="IPR043519">
    <property type="entry name" value="NT_sf"/>
</dbReference>
<dbReference type="GO" id="GO:0005886">
    <property type="term" value="C:plasma membrane"/>
    <property type="evidence" value="ECO:0007669"/>
    <property type="project" value="TreeGrafter"/>
</dbReference>
<organism evidence="8 9">
    <name type="scientific">Candidatus Fimihabitans intestinipullorum</name>
    <dbReference type="NCBI Taxonomy" id="2840820"/>
    <lineage>
        <taxon>Bacteria</taxon>
        <taxon>Bacillati</taxon>
        <taxon>Mycoplasmatota</taxon>
        <taxon>Mycoplasmatota incertae sedis</taxon>
        <taxon>Candidatus Fimihabitans</taxon>
    </lineage>
</organism>
<dbReference type="InterPro" id="IPR007685">
    <property type="entry name" value="RelA_SpoT"/>
</dbReference>
<dbReference type="InterPro" id="IPR004811">
    <property type="entry name" value="RelA/Spo_fam"/>
</dbReference>
<dbReference type="SMART" id="SM00471">
    <property type="entry name" value="HDc"/>
    <property type="match status" value="1"/>
</dbReference>
<dbReference type="PROSITE" id="PS51880">
    <property type="entry name" value="TGS"/>
    <property type="match status" value="1"/>
</dbReference>
<dbReference type="InterPro" id="IPR012675">
    <property type="entry name" value="Beta-grasp_dom_sf"/>
</dbReference>
<dbReference type="SUPFAM" id="SSF81301">
    <property type="entry name" value="Nucleotidyltransferase"/>
    <property type="match status" value="1"/>
</dbReference>
<dbReference type="InterPro" id="IPR045600">
    <property type="entry name" value="RelA/SpoT_AH_RIS"/>
</dbReference>
<dbReference type="FunFam" id="3.10.20.30:FF:000002">
    <property type="entry name" value="GTP pyrophosphokinase (RelA/SpoT)"/>
    <property type="match status" value="1"/>
</dbReference>
<dbReference type="FunFam" id="3.30.460.10:FF:000001">
    <property type="entry name" value="GTP pyrophosphokinase RelA"/>
    <property type="match status" value="1"/>
</dbReference>
<dbReference type="EMBL" id="DVML01000027">
    <property type="protein sequence ID" value="HIU22916.1"/>
    <property type="molecule type" value="Genomic_DNA"/>
</dbReference>
<dbReference type="SUPFAM" id="SSF109604">
    <property type="entry name" value="HD-domain/PDEase-like"/>
    <property type="match status" value="1"/>
</dbReference>
<dbReference type="PANTHER" id="PTHR21262">
    <property type="entry name" value="GUANOSINE-3',5'-BIS DIPHOSPHATE 3'-PYROPHOSPHOHYDROLASE"/>
    <property type="match status" value="1"/>
</dbReference>
<dbReference type="FunFam" id="1.10.3210.10:FF:000001">
    <property type="entry name" value="GTP pyrophosphokinase RelA"/>
    <property type="match status" value="1"/>
</dbReference>
<dbReference type="Pfam" id="PF04607">
    <property type="entry name" value="RelA_SpoT"/>
    <property type="match status" value="1"/>
</dbReference>
<feature type="coiled-coil region" evidence="5">
    <location>
        <begin position="3"/>
        <end position="30"/>
    </location>
</feature>
<evidence type="ECO:0000256" key="4">
    <source>
        <dbReference type="RuleBase" id="RU003847"/>
    </source>
</evidence>
<evidence type="ECO:0000256" key="3">
    <source>
        <dbReference type="ARBA" id="ARBA00056789"/>
    </source>
</evidence>
<feature type="domain" description="TGS" evidence="7">
    <location>
        <begin position="393"/>
        <end position="456"/>
    </location>
</feature>
<evidence type="ECO:0000256" key="1">
    <source>
        <dbReference type="ARBA" id="ARBA00025704"/>
    </source>
</evidence>
<dbReference type="Gene3D" id="3.30.70.260">
    <property type="match status" value="1"/>
</dbReference>
<dbReference type="NCBIfam" id="TIGR00691">
    <property type="entry name" value="spoT_relA"/>
    <property type="match status" value="1"/>
</dbReference>
<evidence type="ECO:0000313" key="8">
    <source>
        <dbReference type="EMBL" id="HIU22916.1"/>
    </source>
</evidence>
<dbReference type="InterPro" id="IPR006674">
    <property type="entry name" value="HD_domain"/>
</dbReference>
<dbReference type="InterPro" id="IPR004095">
    <property type="entry name" value="TGS"/>
</dbReference>
<dbReference type="Pfam" id="PF19296">
    <property type="entry name" value="RelA_AH_RIS"/>
    <property type="match status" value="1"/>
</dbReference>
<dbReference type="Gene3D" id="3.30.460.10">
    <property type="entry name" value="Beta Polymerase, domain 2"/>
    <property type="match status" value="1"/>
</dbReference>
<comment type="similarity">
    <text evidence="4">Belongs to the relA/spoT family.</text>
</comment>
<dbReference type="InterPro" id="IPR003607">
    <property type="entry name" value="HD/PDEase_dom"/>
</dbReference>
<name>A0A9D1HUS1_9BACT</name>
<sequence length="722" mass="82951">MTKKDSNVTYEKLEQECRKYMKEEDVALIKKAYEFAKESHMGELRLTGEDYIEHPLSVAYILSHMNADCATICAGLMHDLLEENDDALPYLKETFGEDIVSIIEGVTVINRLNFEGDTQSLIANHRKILVGLSEDVRVIFVKMADRLHNMRTLWALPEKSQKEKAKETLDILTPIAHRLGMNHIKSELEDLSLRYLKPDVYFSIVEQLNQTKSERDQYVTDMIESIHKMLEEANIPHKIKGRAKSIYSIYKKLDKGKKFSDIYDLLALRVFVDTEAECYQVLGIIHSKFKPKPKRFKDYIAMPKTNMYQSLHTTVFGVDEQLFEIQIRTYEMDMVAENGIASHWSYKEKGSSTKASLQNAMEQKLQFFRSLMELKQEGASEEEIANSVADEVLKENVYVFTPQGDVIELSKGSTPIDFAYRVHSKVGDQMVGAIVNNNIVPLDYELKDNDIVKINTSKNSPGPSKEWLNIAHTAQAKNKIRAFFHRIDKEDYLKRGEEAINRELRKRKIAFGDFFTDENEQKILKELKYDTLNEVYINVGNGKLPVGTLLNVIFNETETKEELILKRTQNNKVYVPTIKNDIVVDGIDEIKVNIASCCKPIPGDPITGYITKGNGITVHRMSCPNVHDLQERMISVHWNEEIQKKYPTTVLVHAIEEKNVLLDIISKTSNTNVTVQGIQTLHTNDGFLYKITVILSNKEQLDKFMNDVKSISEVRDVERWMQ</sequence>
<dbReference type="SMART" id="SM00954">
    <property type="entry name" value="RelA_SpoT"/>
    <property type="match status" value="1"/>
</dbReference>
<comment type="pathway">
    <text evidence="1">Purine metabolism.</text>
</comment>
<reference evidence="8" key="2">
    <citation type="journal article" date="2021" name="PeerJ">
        <title>Extensive microbial diversity within the chicken gut microbiome revealed by metagenomics and culture.</title>
        <authorList>
            <person name="Gilroy R."/>
            <person name="Ravi A."/>
            <person name="Getino M."/>
            <person name="Pursley I."/>
            <person name="Horton D.L."/>
            <person name="Alikhan N.F."/>
            <person name="Baker D."/>
            <person name="Gharbi K."/>
            <person name="Hall N."/>
            <person name="Watson M."/>
            <person name="Adriaenssens E.M."/>
            <person name="Foster-Nyarko E."/>
            <person name="Jarju S."/>
            <person name="Secka A."/>
            <person name="Antonio M."/>
            <person name="Oren A."/>
            <person name="Chaudhuri R.R."/>
            <person name="La Ragione R."/>
            <person name="Hildebrand F."/>
            <person name="Pallen M.J."/>
        </authorList>
    </citation>
    <scope>NUCLEOTIDE SEQUENCE</scope>
    <source>
        <strain evidence="8">CHK197-8231</strain>
    </source>
</reference>
<dbReference type="Proteomes" id="UP000824087">
    <property type="component" value="Unassembled WGS sequence"/>
</dbReference>
<gene>
    <name evidence="8" type="ORF">IAD49_04985</name>
</gene>
<dbReference type="InterPro" id="IPR012676">
    <property type="entry name" value="TGS-like"/>
</dbReference>
<evidence type="ECO:0000313" key="9">
    <source>
        <dbReference type="Proteomes" id="UP000824087"/>
    </source>
</evidence>
<reference evidence="8" key="1">
    <citation type="submission" date="2020-10" db="EMBL/GenBank/DDBJ databases">
        <authorList>
            <person name="Gilroy R."/>
        </authorList>
    </citation>
    <scope>NUCLEOTIDE SEQUENCE</scope>
    <source>
        <strain evidence="8">CHK197-8231</strain>
    </source>
</reference>
<dbReference type="Pfam" id="PF13328">
    <property type="entry name" value="HD_4"/>
    <property type="match status" value="1"/>
</dbReference>
<comment type="caution">
    <text evidence="8">The sequence shown here is derived from an EMBL/GenBank/DDBJ whole genome shotgun (WGS) entry which is preliminary data.</text>
</comment>
<dbReference type="AlphaFoldDB" id="A0A9D1HUS1"/>
<dbReference type="Gene3D" id="3.10.20.30">
    <property type="match status" value="1"/>
</dbReference>
<proteinExistence type="inferred from homology"/>
<dbReference type="InterPro" id="IPR002912">
    <property type="entry name" value="ACT_dom"/>
</dbReference>
<comment type="function">
    <text evidence="3">In eubacteria ppGpp (guanosine 3'-diphosphate 5'-diphosphate) is a mediator of the stringent response that coordinates a variety of cellular activities in response to changes in nutritional abundance. This enzyme catalyzes the degradation of ppGpp into GDP. It may also be capable of catalyzing the synthesis of ppGpp.</text>
</comment>
<dbReference type="CDD" id="cd01668">
    <property type="entry name" value="TGS_RSH"/>
    <property type="match status" value="1"/>
</dbReference>
<dbReference type="GO" id="GO:0015969">
    <property type="term" value="P:guanosine tetraphosphate metabolic process"/>
    <property type="evidence" value="ECO:0007669"/>
    <property type="project" value="InterPro"/>
</dbReference>
<protein>
    <recommendedName>
        <fullName evidence="2">Penta-phosphate guanosine-3'-pyrophosphohydrolase</fullName>
    </recommendedName>
</protein>
<dbReference type="Pfam" id="PF02824">
    <property type="entry name" value="TGS"/>
    <property type="match status" value="1"/>
</dbReference>
<dbReference type="PROSITE" id="PS51831">
    <property type="entry name" value="HD"/>
    <property type="match status" value="1"/>
</dbReference>
<dbReference type="InterPro" id="IPR033655">
    <property type="entry name" value="TGS_RelA/SpoT"/>
</dbReference>
<dbReference type="CDD" id="cd05399">
    <property type="entry name" value="NT_Rel-Spo_like"/>
    <property type="match status" value="1"/>
</dbReference>
<evidence type="ECO:0000256" key="2">
    <source>
        <dbReference type="ARBA" id="ARBA00041770"/>
    </source>
</evidence>
<accession>A0A9D1HUS1</accession>
<feature type="domain" description="HD" evidence="6">
    <location>
        <begin position="51"/>
        <end position="150"/>
    </location>
</feature>
<dbReference type="SUPFAM" id="SSF81271">
    <property type="entry name" value="TGS-like"/>
    <property type="match status" value="1"/>
</dbReference>
<dbReference type="PANTHER" id="PTHR21262:SF31">
    <property type="entry name" value="GTP PYROPHOSPHOKINASE"/>
    <property type="match status" value="1"/>
</dbReference>
<evidence type="ECO:0000256" key="5">
    <source>
        <dbReference type="SAM" id="Coils"/>
    </source>
</evidence>